<organism evidence="1 2">
    <name type="scientific">Drechslerella dactyloides</name>
    <name type="common">Nematode-trapping fungus</name>
    <name type="synonym">Arthrobotrys dactyloides</name>
    <dbReference type="NCBI Taxonomy" id="74499"/>
    <lineage>
        <taxon>Eukaryota</taxon>
        <taxon>Fungi</taxon>
        <taxon>Dikarya</taxon>
        <taxon>Ascomycota</taxon>
        <taxon>Pezizomycotina</taxon>
        <taxon>Orbiliomycetes</taxon>
        <taxon>Orbiliales</taxon>
        <taxon>Orbiliaceae</taxon>
        <taxon>Drechslerella</taxon>
    </lineage>
</organism>
<gene>
    <name evidence="1" type="ORF">Dda_1926</name>
</gene>
<proteinExistence type="predicted"/>
<dbReference type="AlphaFoldDB" id="A0AAD6NNG9"/>
<dbReference type="EMBL" id="JAQGDS010000002">
    <property type="protein sequence ID" value="KAJ6263363.1"/>
    <property type="molecule type" value="Genomic_DNA"/>
</dbReference>
<sequence>MGKAIGEIVNVNFRRLIKLQHVNANRHAFVIAVHLVNIITKPGWPGPGSTFSASGPRSALRTTLILETVVTSPSINPGFTTGRRQPLFA</sequence>
<dbReference type="Proteomes" id="UP001221413">
    <property type="component" value="Unassembled WGS sequence"/>
</dbReference>
<keyword evidence="2" id="KW-1185">Reference proteome</keyword>
<name>A0AAD6NNG9_DREDA</name>
<reference evidence="1" key="1">
    <citation type="submission" date="2023-01" db="EMBL/GenBank/DDBJ databases">
        <title>The chitinases involved in constricting ring structure development in the nematode-trapping fungus Drechslerella dactyloides.</title>
        <authorList>
            <person name="Wang R."/>
            <person name="Zhang L."/>
            <person name="Tang P."/>
            <person name="Li S."/>
            <person name="Liang L."/>
        </authorList>
    </citation>
    <scope>NUCLEOTIDE SEQUENCE</scope>
    <source>
        <strain evidence="1">YMF1.00031</strain>
    </source>
</reference>
<evidence type="ECO:0000313" key="2">
    <source>
        <dbReference type="Proteomes" id="UP001221413"/>
    </source>
</evidence>
<protein>
    <submittedName>
        <fullName evidence="1">Uncharacterized protein</fullName>
    </submittedName>
</protein>
<evidence type="ECO:0000313" key="1">
    <source>
        <dbReference type="EMBL" id="KAJ6263363.1"/>
    </source>
</evidence>
<comment type="caution">
    <text evidence="1">The sequence shown here is derived from an EMBL/GenBank/DDBJ whole genome shotgun (WGS) entry which is preliminary data.</text>
</comment>
<accession>A0AAD6NNG9</accession>